<dbReference type="Pfam" id="PF12456">
    <property type="entry name" value="hSac2"/>
    <property type="match status" value="1"/>
</dbReference>
<dbReference type="GO" id="GO:0046856">
    <property type="term" value="P:phosphatidylinositol dephosphorylation"/>
    <property type="evidence" value="ECO:0007669"/>
    <property type="project" value="TreeGrafter"/>
</dbReference>
<evidence type="ECO:0000259" key="3">
    <source>
        <dbReference type="PROSITE" id="PS51791"/>
    </source>
</evidence>
<dbReference type="PROSITE" id="PS51791">
    <property type="entry name" value="HSAC2"/>
    <property type="match status" value="1"/>
</dbReference>
<dbReference type="PANTHER" id="PTHR45662">
    <property type="entry name" value="PHOSPHATIDYLINOSITIDE PHOSPHATASE SAC1"/>
    <property type="match status" value="1"/>
</dbReference>
<evidence type="ECO:0000313" key="5">
    <source>
        <dbReference type="Proteomes" id="UP000694388"/>
    </source>
</evidence>
<name>A0A8C4QPR0_EPTBU</name>
<dbReference type="GO" id="GO:0045334">
    <property type="term" value="C:clathrin-coated endocytic vesicle"/>
    <property type="evidence" value="ECO:0007669"/>
    <property type="project" value="TreeGrafter"/>
</dbReference>
<dbReference type="GO" id="GO:2001135">
    <property type="term" value="P:regulation of endocytic recycling"/>
    <property type="evidence" value="ECO:0007669"/>
    <property type="project" value="TreeGrafter"/>
</dbReference>
<feature type="domain" description="HSac2" evidence="3">
    <location>
        <begin position="591"/>
        <end position="758"/>
    </location>
</feature>
<dbReference type="AlphaFoldDB" id="A0A8C4QPR0"/>
<dbReference type="PROSITE" id="PS50275">
    <property type="entry name" value="SAC"/>
    <property type="match status" value="1"/>
</dbReference>
<accession>A0A8C4QPR0</accession>
<dbReference type="PANTHER" id="PTHR45662:SF8">
    <property type="entry name" value="PHOSPHATIDYLINOSITIDE PHOSPHATASE SAC2"/>
    <property type="match status" value="1"/>
</dbReference>
<reference evidence="4" key="2">
    <citation type="submission" date="2025-09" db="UniProtKB">
        <authorList>
            <consortium name="Ensembl"/>
        </authorList>
    </citation>
    <scope>IDENTIFICATION</scope>
</reference>
<dbReference type="InterPro" id="IPR002013">
    <property type="entry name" value="SAC_dom"/>
</dbReference>
<dbReference type="Pfam" id="PF02383">
    <property type="entry name" value="Syja_N"/>
    <property type="match status" value="1"/>
</dbReference>
<dbReference type="Ensembl" id="ENSEBUT00000019228.1">
    <property type="protein sequence ID" value="ENSEBUP00000018652.1"/>
    <property type="gene ID" value="ENSEBUG00000011641.1"/>
</dbReference>
<protein>
    <submittedName>
        <fullName evidence="4">Inositol polyphosphate-5-phosphatase F</fullName>
    </submittedName>
</protein>
<evidence type="ECO:0000256" key="1">
    <source>
        <dbReference type="SAM" id="MobiDB-lite"/>
    </source>
</evidence>
<dbReference type="Proteomes" id="UP000694388">
    <property type="component" value="Unplaced"/>
</dbReference>
<reference evidence="4" key="1">
    <citation type="submission" date="2025-08" db="UniProtKB">
        <authorList>
            <consortium name="Ensembl"/>
        </authorList>
    </citation>
    <scope>IDENTIFICATION</scope>
</reference>
<dbReference type="GO" id="GO:0043812">
    <property type="term" value="F:phosphatidylinositol-4-phosphate phosphatase activity"/>
    <property type="evidence" value="ECO:0007669"/>
    <property type="project" value="TreeGrafter"/>
</dbReference>
<dbReference type="OMA" id="ALHKESQ"/>
<feature type="domain" description="SAC" evidence="2">
    <location>
        <begin position="166"/>
        <end position="517"/>
    </location>
</feature>
<evidence type="ECO:0000313" key="4">
    <source>
        <dbReference type="Ensembl" id="ENSEBUP00000018652.1"/>
    </source>
</evidence>
<dbReference type="InterPro" id="IPR034753">
    <property type="entry name" value="hSac2"/>
</dbReference>
<feature type="region of interest" description="Disordered" evidence="1">
    <location>
        <begin position="945"/>
        <end position="1020"/>
    </location>
</feature>
<dbReference type="InterPro" id="IPR022158">
    <property type="entry name" value="Inositol_phosphatase"/>
</dbReference>
<proteinExistence type="predicted"/>
<organism evidence="4 5">
    <name type="scientific">Eptatretus burgeri</name>
    <name type="common">Inshore hagfish</name>
    <dbReference type="NCBI Taxonomy" id="7764"/>
    <lineage>
        <taxon>Eukaryota</taxon>
        <taxon>Metazoa</taxon>
        <taxon>Chordata</taxon>
        <taxon>Craniata</taxon>
        <taxon>Vertebrata</taxon>
        <taxon>Cyclostomata</taxon>
        <taxon>Myxini</taxon>
        <taxon>Myxiniformes</taxon>
        <taxon>Myxinidae</taxon>
        <taxon>Eptatretinae</taxon>
        <taxon>Eptatretus</taxon>
    </lineage>
</organism>
<dbReference type="GeneTree" id="ENSGT00940000155996"/>
<feature type="compositionally biased region" description="Polar residues" evidence="1">
    <location>
        <begin position="953"/>
        <end position="973"/>
    </location>
</feature>
<dbReference type="GO" id="GO:0005769">
    <property type="term" value="C:early endosome"/>
    <property type="evidence" value="ECO:0007669"/>
    <property type="project" value="TreeGrafter"/>
</dbReference>
<keyword evidence="5" id="KW-1185">Reference proteome</keyword>
<sequence length="1075" mass="120443">MELFQAQEHFIVQHGEKALWCSRKDGSLQARSASALLHAWNPVCLGLVEGVIGKIKLFTEDEWRLVLIRQKELVGELPGGHPVYKISRIVCVPLFPGEPVELDLELCKKHHFGISKSEKLSPTPEDSKFLMKTINHLKSNVPIKKKRLREGQGKERLERRLLEELLKMFTDSNSFYFSPTYDITNTVQRQRPGKDMDQPIWKKADDRFFWNKVMLQDLIDSKDKESDFWIMPIIQGYVQIEKMVVNYAESPDDERCSPESPAYVVHADDGPLPEFLVALVSRRSRHRAGMRYKRRGVDKHGHVANYVETEQLVHIYTHTLSFTVTRGSVPLFWSQAGYTYNPRPRFNKGEKENTAAFAAHFGEQLKIYQKQVIVNLVDQTGREKSVGDAFLKHILKYDHQDLSYITFDFHEHCRGMKFENVRILTDAIRSIITGIKWCWADSAGIIQEQQGVFRVNCMDCLDRTNVVQAAIARVVLEGQLQKLGAIPPDHILPTKCRRTYQVMWANNGDTISRQYAGTAALKGDFTRTGERRLAGVMRDGYNSANRYYLNQFRDAYRQATIDLMQGLPVRVDLTALVSRELQHESLVGTQKSQQEQVGLLLQRCMSLLIPATESFHGGWALVDCDPSLVDATHKDVDVLLILTNRAYYVAYFDGEAEKVTHYQRIPMEDLGKIEIGPEPTIFGRPKFMCMRLHSVFGGTTGYFHTMRVGTCTGENNGKDTLECIAEIFMMLKEENGGSLSMMEGKLEKRKSKPHEEIITISAKEQSCGWAAGAVDPLPQEAGARQGLVQSQRYLVNVQRNVRSKFSSLNEKVRQSKHGMNLGNLGSNIRRIGTFGRSSGSPNLLRPESAAHQVFGSEDAEQDGDSDISISDSDSVIADDYFELPAAKSDDERRCSEKAILDYVLPSCGIVASGSPSNRSVEAPDTSLPSPTCATSRIIITDCSDLEPRANAPHRSQYSFESSENKTTVCSTLDSMPRPSRLDILEVPKNASPAETPGSVDSEPDGSTRVTPSDGGSRAASPFARIKSSVVIMANMPSSLGLLPGRSPESEAQQETTSLQELEDLISKCKTCIVQV</sequence>
<evidence type="ECO:0000259" key="2">
    <source>
        <dbReference type="PROSITE" id="PS50275"/>
    </source>
</evidence>